<dbReference type="CDD" id="cd11304">
    <property type="entry name" value="Cadherin_repeat"/>
    <property type="match status" value="1"/>
</dbReference>
<feature type="domain" description="Cadherin" evidence="9">
    <location>
        <begin position="62"/>
        <end position="164"/>
    </location>
</feature>
<gene>
    <name evidence="10" type="ORF">WMSIL1_LOCUS12241</name>
</gene>
<evidence type="ECO:0000256" key="1">
    <source>
        <dbReference type="ARBA" id="ARBA00004370"/>
    </source>
</evidence>
<dbReference type="Gene3D" id="2.60.40.60">
    <property type="entry name" value="Cadherins"/>
    <property type="match status" value="1"/>
</dbReference>
<accession>A0A564Z3F3</accession>
<evidence type="ECO:0000256" key="2">
    <source>
        <dbReference type="ARBA" id="ARBA00022692"/>
    </source>
</evidence>
<dbReference type="InterPro" id="IPR015919">
    <property type="entry name" value="Cadherin-like_sf"/>
</dbReference>
<organism evidence="10 11">
    <name type="scientific">Hymenolepis diminuta</name>
    <name type="common">Rat tapeworm</name>
    <dbReference type="NCBI Taxonomy" id="6216"/>
    <lineage>
        <taxon>Eukaryota</taxon>
        <taxon>Metazoa</taxon>
        <taxon>Spiralia</taxon>
        <taxon>Lophotrochozoa</taxon>
        <taxon>Platyhelminthes</taxon>
        <taxon>Cestoda</taxon>
        <taxon>Eucestoda</taxon>
        <taxon>Cyclophyllidea</taxon>
        <taxon>Hymenolepididae</taxon>
        <taxon>Hymenolepis</taxon>
    </lineage>
</organism>
<dbReference type="Proteomes" id="UP000321570">
    <property type="component" value="Unassembled WGS sequence"/>
</dbReference>
<dbReference type="GO" id="GO:0005509">
    <property type="term" value="F:calcium ion binding"/>
    <property type="evidence" value="ECO:0007669"/>
    <property type="project" value="UniProtKB-UniRule"/>
</dbReference>
<name>A0A564Z3F3_HYMDI</name>
<keyword evidence="5" id="KW-0130">Cell adhesion</keyword>
<reference evidence="10 11" key="1">
    <citation type="submission" date="2019-07" db="EMBL/GenBank/DDBJ databases">
        <authorList>
            <person name="Jastrzebski P J."/>
            <person name="Paukszto L."/>
            <person name="Jastrzebski P J."/>
        </authorList>
    </citation>
    <scope>NUCLEOTIDE SEQUENCE [LARGE SCALE GENOMIC DNA]</scope>
    <source>
        <strain evidence="10 11">WMS-il1</strain>
    </source>
</reference>
<evidence type="ECO:0000256" key="5">
    <source>
        <dbReference type="ARBA" id="ARBA00022889"/>
    </source>
</evidence>
<feature type="non-terminal residue" evidence="10">
    <location>
        <position position="191"/>
    </location>
</feature>
<dbReference type="PROSITE" id="PS50268">
    <property type="entry name" value="CADHERIN_2"/>
    <property type="match status" value="1"/>
</dbReference>
<evidence type="ECO:0000256" key="3">
    <source>
        <dbReference type="ARBA" id="ARBA00022737"/>
    </source>
</evidence>
<dbReference type="Pfam" id="PF08266">
    <property type="entry name" value="Cadherin_2"/>
    <property type="match status" value="1"/>
</dbReference>
<dbReference type="AlphaFoldDB" id="A0A564Z3F3"/>
<keyword evidence="3" id="KW-0677">Repeat</keyword>
<keyword evidence="2" id="KW-0812">Transmembrane</keyword>
<evidence type="ECO:0000313" key="10">
    <source>
        <dbReference type="EMBL" id="VUZ54057.1"/>
    </source>
</evidence>
<dbReference type="SUPFAM" id="SSF49313">
    <property type="entry name" value="Cadherin-like"/>
    <property type="match status" value="1"/>
</dbReference>
<dbReference type="InterPro" id="IPR002126">
    <property type="entry name" value="Cadherin-like_dom"/>
</dbReference>
<dbReference type="GO" id="GO:0005886">
    <property type="term" value="C:plasma membrane"/>
    <property type="evidence" value="ECO:0007669"/>
    <property type="project" value="InterPro"/>
</dbReference>
<evidence type="ECO:0000256" key="4">
    <source>
        <dbReference type="ARBA" id="ARBA00022837"/>
    </source>
</evidence>
<evidence type="ECO:0000256" key="6">
    <source>
        <dbReference type="ARBA" id="ARBA00022989"/>
    </source>
</evidence>
<keyword evidence="4 8" id="KW-0106">Calcium</keyword>
<dbReference type="EMBL" id="CABIJS010000599">
    <property type="protein sequence ID" value="VUZ54057.1"/>
    <property type="molecule type" value="Genomic_DNA"/>
</dbReference>
<dbReference type="InterPro" id="IPR013164">
    <property type="entry name" value="Cadherin_N"/>
</dbReference>
<proteinExistence type="predicted"/>
<keyword evidence="7" id="KW-0472">Membrane</keyword>
<dbReference type="GO" id="GO:0007156">
    <property type="term" value="P:homophilic cell adhesion via plasma membrane adhesion molecules"/>
    <property type="evidence" value="ECO:0007669"/>
    <property type="project" value="InterPro"/>
</dbReference>
<keyword evidence="6" id="KW-1133">Transmembrane helix</keyword>
<dbReference type="PRINTS" id="PR00205">
    <property type="entry name" value="CADHERIN"/>
</dbReference>
<dbReference type="PROSITE" id="PS00232">
    <property type="entry name" value="CADHERIN_1"/>
    <property type="match status" value="1"/>
</dbReference>
<dbReference type="InterPro" id="IPR020894">
    <property type="entry name" value="Cadherin_CS"/>
</dbReference>
<evidence type="ECO:0000256" key="7">
    <source>
        <dbReference type="ARBA" id="ARBA00023136"/>
    </source>
</evidence>
<evidence type="ECO:0000256" key="8">
    <source>
        <dbReference type="PROSITE-ProRule" id="PRU00043"/>
    </source>
</evidence>
<evidence type="ECO:0000259" key="9">
    <source>
        <dbReference type="PROSITE" id="PS50268"/>
    </source>
</evidence>
<comment type="subcellular location">
    <subcellularLocation>
        <location evidence="1">Membrane</location>
    </subcellularLocation>
</comment>
<sequence length="191" mass="20752">MVYYQVKKPMILATIITALLINAIPVLSQQPIVLGDNTPKDDIVAENVLGVAMSISGSSDGVTYALLNSAVSSYFRVDPRTGMLITRRTVDRDMLCAESGLCCAQNTQNPRLSTLRRADNGESGSICALRLDVAVTAGQRSNSVPITRQVYVEIRDENDHSPVFSIPSHTSQYDDYSTTNYGSPSVHTPIL</sequence>
<keyword evidence="11" id="KW-1185">Reference proteome</keyword>
<evidence type="ECO:0000313" key="11">
    <source>
        <dbReference type="Proteomes" id="UP000321570"/>
    </source>
</evidence>
<protein>
    <recommendedName>
        <fullName evidence="9">Cadherin domain-containing protein</fullName>
    </recommendedName>
</protein>